<protein>
    <recommendedName>
        <fullName evidence="2">Homeodomain-like domain containing protein</fullName>
    </recommendedName>
</protein>
<reference evidence="1" key="1">
    <citation type="submission" date="2020-04" db="EMBL/GenBank/DDBJ databases">
        <authorList>
            <person name="Chiriac C."/>
            <person name="Salcher M."/>
            <person name="Ghai R."/>
            <person name="Kavagutti S V."/>
        </authorList>
    </citation>
    <scope>NUCLEOTIDE SEQUENCE</scope>
</reference>
<sequence length="96" mass="10645">MGQGYSLTAFAGHIGVSKETVYNWTREHPEFLGAVSRARPKRLAQLERQLLAGETGPKVTAFMFALKNADADEWRDKQSVESTVTVRHEDALKALG</sequence>
<evidence type="ECO:0008006" key="2">
    <source>
        <dbReference type="Google" id="ProtNLM"/>
    </source>
</evidence>
<accession>A0A6J5MB63</accession>
<organism evidence="1">
    <name type="scientific">uncultured Caudovirales phage</name>
    <dbReference type="NCBI Taxonomy" id="2100421"/>
    <lineage>
        <taxon>Viruses</taxon>
        <taxon>Duplodnaviria</taxon>
        <taxon>Heunggongvirae</taxon>
        <taxon>Uroviricota</taxon>
        <taxon>Caudoviricetes</taxon>
        <taxon>Peduoviridae</taxon>
        <taxon>Maltschvirus</taxon>
        <taxon>Maltschvirus maltsch</taxon>
    </lineage>
</organism>
<dbReference type="Gene3D" id="1.10.10.60">
    <property type="entry name" value="Homeodomain-like"/>
    <property type="match status" value="1"/>
</dbReference>
<proteinExistence type="predicted"/>
<dbReference type="EMBL" id="LR796413">
    <property type="protein sequence ID" value="CAB4142360.1"/>
    <property type="molecule type" value="Genomic_DNA"/>
</dbReference>
<name>A0A6J5MB63_9CAUD</name>
<gene>
    <name evidence="1" type="ORF">UFOVP452_6</name>
</gene>
<evidence type="ECO:0000313" key="1">
    <source>
        <dbReference type="EMBL" id="CAB4142360.1"/>
    </source>
</evidence>